<dbReference type="HOGENOM" id="CLU_1383534_0_0_11"/>
<dbReference type="AlphaFoldDB" id="B5HUF6"/>
<accession>B5HUF6</accession>
<sequence length="197" mass="21462">MSGGFVRADAADPSSGRPHFFLSHARTPRPASESADPDASPVGARVRFLAVLPALWTPAEHAQLPRMARDLPFPHADFGEEYAAQGESLAMNYRVTVSDFETGADRILTMGPLTTPALLLDRWALDSSHRSRGGAIRTLDTFQLELRKVVRQAVHHFEARARTCPPKGPPLDPPTAAQAGTRRLSATSARLRVRHEG</sequence>
<keyword evidence="3" id="KW-1185">Reference proteome</keyword>
<feature type="region of interest" description="Disordered" evidence="1">
    <location>
        <begin position="161"/>
        <end position="197"/>
    </location>
</feature>
<reference evidence="2" key="1">
    <citation type="submission" date="2009-10" db="EMBL/GenBank/DDBJ databases">
        <title>The genome sequence of Streptomyces sviceus strain ATCC 29083.</title>
        <authorList>
            <consortium name="The Broad Institute Genome Sequencing Platform"/>
            <consortium name="Broad Institute Microbial Sequencing Center"/>
            <person name="Fischbach M."/>
            <person name="Godfrey P."/>
            <person name="Ward D."/>
            <person name="Young S."/>
            <person name="Zeng Q."/>
            <person name="Koehrsen M."/>
            <person name="Alvarado L."/>
            <person name="Berlin A.M."/>
            <person name="Bochicchio J."/>
            <person name="Borenstein D."/>
            <person name="Chapman S.B."/>
            <person name="Chen Z."/>
            <person name="Engels R."/>
            <person name="Freedman E."/>
            <person name="Gellesch M."/>
            <person name="Goldberg J."/>
            <person name="Griggs A."/>
            <person name="Gujja S."/>
            <person name="Heilman E.R."/>
            <person name="Heiman D.I."/>
            <person name="Hepburn T.A."/>
            <person name="Howarth C."/>
            <person name="Jen D."/>
            <person name="Larson L."/>
            <person name="Lewis B."/>
            <person name="Mehta T."/>
            <person name="Park D."/>
            <person name="Pearson M."/>
            <person name="Richards J."/>
            <person name="Roberts A."/>
            <person name="Saif S."/>
            <person name="Shea T.D."/>
            <person name="Shenoy N."/>
            <person name="Sisk P."/>
            <person name="Stolte C."/>
            <person name="Sykes S.N."/>
            <person name="Thomson T."/>
            <person name="Walk T."/>
            <person name="White J."/>
            <person name="Yandava C."/>
            <person name="Straight P."/>
            <person name="Clardy J."/>
            <person name="Hung D."/>
            <person name="Kolter R."/>
            <person name="Mekalanos J."/>
            <person name="Walker S."/>
            <person name="Walsh C.T."/>
            <person name="Wieland-Brown L.C."/>
            <person name="Haas B."/>
            <person name="Nusbaum C."/>
            <person name="Birren B."/>
        </authorList>
    </citation>
    <scope>NUCLEOTIDE SEQUENCE [LARGE SCALE GENOMIC DNA]</scope>
    <source>
        <strain evidence="2">ATCC 29083</strain>
    </source>
</reference>
<name>B5HUF6_STRX2</name>
<organism evidence="2 3">
    <name type="scientific">Streptomyces sviceus (strain ATCC 29083 / DSM 924 / JCM 4929 / NBRC 13980 / NCIMB 11184 / NRRL 5439 / UC 5370)</name>
    <dbReference type="NCBI Taxonomy" id="463191"/>
    <lineage>
        <taxon>Bacteria</taxon>
        <taxon>Bacillati</taxon>
        <taxon>Actinomycetota</taxon>
        <taxon>Actinomycetes</taxon>
        <taxon>Kitasatosporales</taxon>
        <taxon>Streptomycetaceae</taxon>
        <taxon>Streptomyces</taxon>
    </lineage>
</organism>
<evidence type="ECO:0000313" key="3">
    <source>
        <dbReference type="Proteomes" id="UP000002785"/>
    </source>
</evidence>
<evidence type="ECO:0000313" key="2">
    <source>
        <dbReference type="EMBL" id="EDY56461.1"/>
    </source>
</evidence>
<dbReference type="Proteomes" id="UP000002785">
    <property type="component" value="Chromosome"/>
</dbReference>
<evidence type="ECO:0000256" key="1">
    <source>
        <dbReference type="SAM" id="MobiDB-lite"/>
    </source>
</evidence>
<protein>
    <submittedName>
        <fullName evidence="2">Uncharacterized protein</fullName>
    </submittedName>
</protein>
<proteinExistence type="predicted"/>
<feature type="region of interest" description="Disordered" evidence="1">
    <location>
        <begin position="1"/>
        <end position="40"/>
    </location>
</feature>
<dbReference type="EMBL" id="CM000951">
    <property type="protein sequence ID" value="EDY56461.1"/>
    <property type="molecule type" value="Genomic_DNA"/>
</dbReference>
<gene>
    <name evidence="2" type="ORF">SSEG_03041</name>
</gene>